<evidence type="ECO:0000313" key="1">
    <source>
        <dbReference type="EMBL" id="KAH3683107.1"/>
    </source>
</evidence>
<proteinExistence type="predicted"/>
<organism evidence="1 2">
    <name type="scientific">Wickerhamomyces pijperi</name>
    <name type="common">Yeast</name>
    <name type="synonym">Pichia pijperi</name>
    <dbReference type="NCBI Taxonomy" id="599730"/>
    <lineage>
        <taxon>Eukaryota</taxon>
        <taxon>Fungi</taxon>
        <taxon>Dikarya</taxon>
        <taxon>Ascomycota</taxon>
        <taxon>Saccharomycotina</taxon>
        <taxon>Saccharomycetes</taxon>
        <taxon>Phaffomycetales</taxon>
        <taxon>Wickerhamomycetaceae</taxon>
        <taxon>Wickerhamomyces</taxon>
    </lineage>
</organism>
<accession>A0A9P8Q355</accession>
<reference evidence="1" key="1">
    <citation type="journal article" date="2021" name="Open Biol.">
        <title>Shared evolutionary footprints suggest mitochondrial oxidative damage underlies multiple complex I losses in fungi.</title>
        <authorList>
            <person name="Schikora-Tamarit M.A."/>
            <person name="Marcet-Houben M."/>
            <person name="Nosek J."/>
            <person name="Gabaldon T."/>
        </authorList>
    </citation>
    <scope>NUCLEOTIDE SEQUENCE</scope>
    <source>
        <strain evidence="1">CBS2887</strain>
    </source>
</reference>
<dbReference type="EMBL" id="JAEUBG010003235">
    <property type="protein sequence ID" value="KAH3683107.1"/>
    <property type="molecule type" value="Genomic_DNA"/>
</dbReference>
<keyword evidence="2" id="KW-1185">Reference proteome</keyword>
<evidence type="ECO:0000313" key="2">
    <source>
        <dbReference type="Proteomes" id="UP000774326"/>
    </source>
</evidence>
<dbReference type="OrthoDB" id="10609541at2759"/>
<reference evidence="1" key="2">
    <citation type="submission" date="2021-01" db="EMBL/GenBank/DDBJ databases">
        <authorList>
            <person name="Schikora-Tamarit M.A."/>
        </authorList>
    </citation>
    <scope>NUCLEOTIDE SEQUENCE</scope>
    <source>
        <strain evidence="1">CBS2887</strain>
    </source>
</reference>
<dbReference type="AlphaFoldDB" id="A0A9P8Q355"/>
<dbReference type="Proteomes" id="UP000774326">
    <property type="component" value="Unassembled WGS sequence"/>
</dbReference>
<protein>
    <submittedName>
        <fullName evidence="1">Uncharacterized protein</fullName>
    </submittedName>
</protein>
<sequence>MIKQLASGLIWTSPVIKPTSNSLKVSLKSLNFWLDKALIGEVFNPPGLKGSWDVSPLNEFVLPIDLFNEMELAELELINSCVSSSSLNETTLPLIPLLLDLNDVLFMELGSIIRESYKSSLLRSGTSWIRSSKSQGSLLDGLRNLSFNSSLVSCSVGIGGIHLVLTSVGFVNGSLLS</sequence>
<name>A0A9P8Q355_WICPI</name>
<comment type="caution">
    <text evidence="1">The sequence shown here is derived from an EMBL/GenBank/DDBJ whole genome shotgun (WGS) entry which is preliminary data.</text>
</comment>
<gene>
    <name evidence="1" type="ORF">WICPIJ_005932</name>
</gene>